<dbReference type="Proteomes" id="UP000011910">
    <property type="component" value="Unassembled WGS sequence"/>
</dbReference>
<dbReference type="PANTHER" id="PTHR30001">
    <property type="entry name" value="RIBONUCLEASE"/>
    <property type="match status" value="1"/>
</dbReference>
<keyword evidence="5" id="KW-0694">RNA-binding</keyword>
<dbReference type="eggNOG" id="COG1530">
    <property type="taxonomic scope" value="Bacteria"/>
</dbReference>
<dbReference type="GO" id="GO:0004540">
    <property type="term" value="F:RNA nuclease activity"/>
    <property type="evidence" value="ECO:0007669"/>
    <property type="project" value="InterPro"/>
</dbReference>
<dbReference type="InterPro" id="IPR019307">
    <property type="entry name" value="RNA-bd_AU-1/RNase_E/G"/>
</dbReference>
<protein>
    <submittedName>
        <fullName evidence="7">Ribonuclease G</fullName>
        <ecNumber evidence="7">3.1.26.-</ecNumber>
    </submittedName>
</protein>
<dbReference type="NCBIfam" id="TIGR00757">
    <property type="entry name" value="RNaseEG"/>
    <property type="match status" value="1"/>
</dbReference>
<evidence type="ECO:0000256" key="5">
    <source>
        <dbReference type="ARBA" id="ARBA00022884"/>
    </source>
</evidence>
<dbReference type="STRING" id="1279009.ADICEAN_04105"/>
<gene>
    <name evidence="7" type="primary">rng</name>
    <name evidence="7" type="ORF">ADICEAN_04105</name>
</gene>
<dbReference type="GO" id="GO:0006364">
    <property type="term" value="P:rRNA processing"/>
    <property type="evidence" value="ECO:0007669"/>
    <property type="project" value="TreeGrafter"/>
</dbReference>
<evidence type="ECO:0000313" key="8">
    <source>
        <dbReference type="Proteomes" id="UP000011910"/>
    </source>
</evidence>
<name>M7N0P5_9BACT</name>
<dbReference type="RefSeq" id="WP_009197480.1">
    <property type="nucleotide sequence ID" value="NZ_AODQ01000190.1"/>
</dbReference>
<dbReference type="PANTHER" id="PTHR30001:SF0">
    <property type="entry name" value="RIBONUCLEASE G"/>
    <property type="match status" value="1"/>
</dbReference>
<feature type="domain" description="S1 motif" evidence="6">
    <location>
        <begin position="39"/>
        <end position="91"/>
    </location>
</feature>
<accession>M7N0P5</accession>
<evidence type="ECO:0000256" key="1">
    <source>
        <dbReference type="ARBA" id="ARBA00001946"/>
    </source>
</evidence>
<evidence type="ECO:0000256" key="2">
    <source>
        <dbReference type="ARBA" id="ARBA00022723"/>
    </source>
</evidence>
<dbReference type="AlphaFoldDB" id="M7N0P5"/>
<evidence type="ECO:0000256" key="3">
    <source>
        <dbReference type="ARBA" id="ARBA00022801"/>
    </source>
</evidence>
<proteinExistence type="predicted"/>
<evidence type="ECO:0000313" key="7">
    <source>
        <dbReference type="EMBL" id="EMR00771.1"/>
    </source>
</evidence>
<dbReference type="CDD" id="cd04453">
    <property type="entry name" value="S1_RNase_E"/>
    <property type="match status" value="1"/>
</dbReference>
<dbReference type="GO" id="GO:0005737">
    <property type="term" value="C:cytoplasm"/>
    <property type="evidence" value="ECO:0007669"/>
    <property type="project" value="TreeGrafter"/>
</dbReference>
<dbReference type="SMART" id="SM00316">
    <property type="entry name" value="S1"/>
    <property type="match status" value="1"/>
</dbReference>
<dbReference type="InterPro" id="IPR012340">
    <property type="entry name" value="NA-bd_OB-fold"/>
</dbReference>
<keyword evidence="3 7" id="KW-0378">Hydrolase</keyword>
<keyword evidence="4" id="KW-0460">Magnesium</keyword>
<dbReference type="SUPFAM" id="SSF50249">
    <property type="entry name" value="Nucleic acid-binding proteins"/>
    <property type="match status" value="1"/>
</dbReference>
<dbReference type="GO" id="GO:0016787">
    <property type="term" value="F:hydrolase activity"/>
    <property type="evidence" value="ECO:0007669"/>
    <property type="project" value="UniProtKB-KW"/>
</dbReference>
<dbReference type="GO" id="GO:0046872">
    <property type="term" value="F:metal ion binding"/>
    <property type="evidence" value="ECO:0007669"/>
    <property type="project" value="UniProtKB-KW"/>
</dbReference>
<evidence type="ECO:0000259" key="6">
    <source>
        <dbReference type="PROSITE" id="PS50126"/>
    </source>
</evidence>
<sequence>MSYELLINSTQDGSRIALLKDKGLVEFHLEHDENRFTVGDIYLGTVRKVSQGLNAAFIDIGYEKDGFLHYLDLGPRMRSLNKFSKLVQQGKLPVTGQQPGRLANFQLEPEIDKHGKITQVLSKNQQILVQVVKEPISTKGPRLSCELSIAGRYLILVPFSDSINVSKKISNAEERNRLMRLITSIKPEGFGVIIRTVAEGKDVAELDRDLSELVNKWDNGIKKLKTAKPREKIIGEMNRASSILRDVLNEKFDAIITDDEEMFSDIRDYIRTIAPDKQKIVKLHSGKVKPFEQYGIEKQLKSLFGQTVSLQGGGYLVIEHTEALHVIDVNSGNKSNSAEDQESTALQVNMQAAKEVARQLRLRDMGGIIVVDFIDMRKPDNKRKVYEAVKEEMKDERSKFTVLPLTKFGLMQITRQRVRPELNIATGEKCPTCNGTGKISASILVSDDVEKHLDYLMTRQNERTVKIALHPYLYSYFTNGIISRRMKWFMKYNRWVNLEQDSSLGVTEYRFYNGKDEVIDIPNA</sequence>
<evidence type="ECO:0000256" key="4">
    <source>
        <dbReference type="ARBA" id="ARBA00022842"/>
    </source>
</evidence>
<dbReference type="Pfam" id="PF10150">
    <property type="entry name" value="RNase_E_G"/>
    <property type="match status" value="1"/>
</dbReference>
<dbReference type="GO" id="GO:0003723">
    <property type="term" value="F:RNA binding"/>
    <property type="evidence" value="ECO:0007669"/>
    <property type="project" value="UniProtKB-KW"/>
</dbReference>
<comment type="caution">
    <text evidence="7">The sequence shown here is derived from an EMBL/GenBank/DDBJ whole genome shotgun (WGS) entry which is preliminary data.</text>
</comment>
<dbReference type="InterPro" id="IPR004659">
    <property type="entry name" value="RNase_E/G"/>
</dbReference>
<dbReference type="EMBL" id="AODQ01000190">
    <property type="protein sequence ID" value="EMR00771.1"/>
    <property type="molecule type" value="Genomic_DNA"/>
</dbReference>
<organism evidence="7 8">
    <name type="scientific">Cesiribacter andamanensis AMV16</name>
    <dbReference type="NCBI Taxonomy" id="1279009"/>
    <lineage>
        <taxon>Bacteria</taxon>
        <taxon>Pseudomonadati</taxon>
        <taxon>Bacteroidota</taxon>
        <taxon>Cytophagia</taxon>
        <taxon>Cytophagales</taxon>
        <taxon>Cesiribacteraceae</taxon>
        <taxon>Cesiribacter</taxon>
    </lineage>
</organism>
<reference evidence="7 8" key="1">
    <citation type="journal article" date="2013" name="Genome Announc.">
        <title>Draft Genome Sequence of Cesiribacter andamanensis Strain AMV16T, Isolated from a Soil Sample from a Mud Volcano in the Andaman Islands, India.</title>
        <authorList>
            <person name="Shivaji S."/>
            <person name="Ara S."/>
            <person name="Begum Z."/>
            <person name="Srinivas T.N."/>
            <person name="Singh A."/>
            <person name="Kumar Pinnaka A."/>
        </authorList>
    </citation>
    <scope>NUCLEOTIDE SEQUENCE [LARGE SCALE GENOMIC DNA]</scope>
    <source>
        <strain evidence="7 8">AMV16</strain>
    </source>
</reference>
<dbReference type="EC" id="3.1.26.-" evidence="7"/>
<dbReference type="PROSITE" id="PS50126">
    <property type="entry name" value="S1"/>
    <property type="match status" value="1"/>
</dbReference>
<dbReference type="OrthoDB" id="9804278at2"/>
<comment type="cofactor">
    <cofactor evidence="1">
        <name>Mg(2+)</name>
        <dbReference type="ChEBI" id="CHEBI:18420"/>
    </cofactor>
</comment>
<dbReference type="PATRIC" id="fig|1279009.4.peg.4136"/>
<dbReference type="InterPro" id="IPR003029">
    <property type="entry name" value="S1_domain"/>
</dbReference>
<keyword evidence="8" id="KW-1185">Reference proteome</keyword>
<dbReference type="Gene3D" id="2.40.50.140">
    <property type="entry name" value="Nucleic acid-binding proteins"/>
    <property type="match status" value="1"/>
</dbReference>
<keyword evidence="2" id="KW-0479">Metal-binding</keyword>